<proteinExistence type="predicted"/>
<dbReference type="Pfam" id="PF23857">
    <property type="entry name" value="Phage_TAC_19"/>
    <property type="match status" value="1"/>
</dbReference>
<protein>
    <recommendedName>
        <fullName evidence="3">Phage protein</fullName>
    </recommendedName>
</protein>
<evidence type="ECO:0000313" key="2">
    <source>
        <dbReference type="Proteomes" id="UP000037146"/>
    </source>
</evidence>
<dbReference type="InterPro" id="IPR057006">
    <property type="entry name" value="Phage_TAC_19"/>
</dbReference>
<dbReference type="EMBL" id="LFZW01000001">
    <property type="protein sequence ID" value="KMY49571.1"/>
    <property type="molecule type" value="Genomic_DNA"/>
</dbReference>
<dbReference type="NCBIfam" id="NF047360">
    <property type="entry name" value="tail_chap_PVL"/>
    <property type="match status" value="1"/>
</dbReference>
<accession>A0A0K9GSI4</accession>
<dbReference type="AlphaFoldDB" id="A0A0K9GSI4"/>
<dbReference type="STRING" id="1679170.AC625_08450"/>
<organism evidence="1 2">
    <name type="scientific">Peribacillus loiseleuriae</name>
    <dbReference type="NCBI Taxonomy" id="1679170"/>
    <lineage>
        <taxon>Bacteria</taxon>
        <taxon>Bacillati</taxon>
        <taxon>Bacillota</taxon>
        <taxon>Bacilli</taxon>
        <taxon>Bacillales</taxon>
        <taxon>Bacillaceae</taxon>
        <taxon>Peribacillus</taxon>
    </lineage>
</organism>
<comment type="caution">
    <text evidence="1">The sequence shown here is derived from an EMBL/GenBank/DDBJ whole genome shotgun (WGS) entry which is preliminary data.</text>
</comment>
<evidence type="ECO:0000313" key="1">
    <source>
        <dbReference type="EMBL" id="KMY49571.1"/>
    </source>
</evidence>
<keyword evidence="2" id="KW-1185">Reference proteome</keyword>
<reference evidence="2" key="1">
    <citation type="submission" date="2015-07" db="EMBL/GenBank/DDBJ databases">
        <title>Genome sequencing project for genomic taxonomy and phylogenomics of Bacillus-like bacteria.</title>
        <authorList>
            <person name="Liu B."/>
            <person name="Wang J."/>
            <person name="Zhu Y."/>
            <person name="Liu G."/>
            <person name="Chen Q."/>
            <person name="Chen Z."/>
            <person name="Lan J."/>
            <person name="Che J."/>
            <person name="Ge C."/>
            <person name="Shi H."/>
            <person name="Pan Z."/>
            <person name="Liu X."/>
        </authorList>
    </citation>
    <scope>NUCLEOTIDE SEQUENCE [LARGE SCALE GENOMIC DNA]</scope>
    <source>
        <strain evidence="2">FJAT-27997</strain>
    </source>
</reference>
<sequence length="102" mass="11562">MQITLLIEGQEKTFSTGFISSRKFRKALEMQEKLQGQATAKTIDEVVCYVVEVFGDKFTFDELYDGLASNKLIPTLHEVINVVIGDEATKLQSDDFLQKKNQ</sequence>
<dbReference type="Proteomes" id="UP000037146">
    <property type="component" value="Unassembled WGS sequence"/>
</dbReference>
<gene>
    <name evidence="1" type="ORF">AC625_08450</name>
</gene>
<dbReference type="PATRIC" id="fig|1679170.3.peg.1810"/>
<dbReference type="RefSeq" id="WP_049680905.1">
    <property type="nucleotide sequence ID" value="NZ_LFZW01000001.1"/>
</dbReference>
<name>A0A0K9GSI4_9BACI</name>
<dbReference type="OrthoDB" id="2915540at2"/>
<evidence type="ECO:0008006" key="3">
    <source>
        <dbReference type="Google" id="ProtNLM"/>
    </source>
</evidence>